<organism evidence="2 3">
    <name type="scientific">Romanomermis culicivorax</name>
    <name type="common">Nematode worm</name>
    <dbReference type="NCBI Taxonomy" id="13658"/>
    <lineage>
        <taxon>Eukaryota</taxon>
        <taxon>Metazoa</taxon>
        <taxon>Ecdysozoa</taxon>
        <taxon>Nematoda</taxon>
        <taxon>Enoplea</taxon>
        <taxon>Dorylaimia</taxon>
        <taxon>Mermithida</taxon>
        <taxon>Mermithoidea</taxon>
        <taxon>Mermithidae</taxon>
        <taxon>Romanomermis</taxon>
    </lineage>
</organism>
<feature type="region of interest" description="Disordered" evidence="1">
    <location>
        <begin position="76"/>
        <end position="96"/>
    </location>
</feature>
<sequence length="193" mass="21661">MDILECTSIRGYRDGRVRLATTISRGNETGTLRRRRKEQKRGKWGCVAVEHVESSYCVVLAWAAGVLGKLVQNKAHKKRLEKQTTGNNEVNENNKREKMNITIQKLGINGRDDGEYQRRMEIVVDCGDGCDFLGDSGRCDNHGGHMDPQGHQNEGSESCDCDRSQWYRSSGKMKCRFATVTVREGSHRGVAVA</sequence>
<dbReference type="WBParaSite" id="nRc.2.0.1.t18634-RA">
    <property type="protein sequence ID" value="nRc.2.0.1.t18634-RA"/>
    <property type="gene ID" value="nRc.2.0.1.g18634"/>
</dbReference>
<protein>
    <submittedName>
        <fullName evidence="3">Uncharacterized protein</fullName>
    </submittedName>
</protein>
<accession>A0A915IX16</accession>
<evidence type="ECO:0000313" key="2">
    <source>
        <dbReference type="Proteomes" id="UP000887565"/>
    </source>
</evidence>
<reference evidence="3" key="1">
    <citation type="submission" date="2022-11" db="UniProtKB">
        <authorList>
            <consortium name="WormBaseParasite"/>
        </authorList>
    </citation>
    <scope>IDENTIFICATION</scope>
</reference>
<name>A0A915IX16_ROMCU</name>
<evidence type="ECO:0000256" key="1">
    <source>
        <dbReference type="SAM" id="MobiDB-lite"/>
    </source>
</evidence>
<dbReference type="Proteomes" id="UP000887565">
    <property type="component" value="Unplaced"/>
</dbReference>
<dbReference type="AlphaFoldDB" id="A0A915IX16"/>
<keyword evidence="2" id="KW-1185">Reference proteome</keyword>
<evidence type="ECO:0000313" key="3">
    <source>
        <dbReference type="WBParaSite" id="nRc.2.0.1.t18634-RA"/>
    </source>
</evidence>
<proteinExistence type="predicted"/>